<dbReference type="Pfam" id="PF00571">
    <property type="entry name" value="CBS"/>
    <property type="match status" value="2"/>
</dbReference>
<proteinExistence type="predicted"/>
<keyword evidence="5" id="KW-1185">Reference proteome</keyword>
<dbReference type="InterPro" id="IPR051257">
    <property type="entry name" value="Diverse_CBS-Domain"/>
</dbReference>
<feature type="domain" description="CBS" evidence="3">
    <location>
        <begin position="76"/>
        <end position="133"/>
    </location>
</feature>
<dbReference type="SMART" id="SM00116">
    <property type="entry name" value="CBS"/>
    <property type="match status" value="2"/>
</dbReference>
<evidence type="ECO:0000313" key="4">
    <source>
        <dbReference type="EMBL" id="MVO15597.1"/>
    </source>
</evidence>
<organism evidence="4 5">
    <name type="scientific">Parasedimentitalea huanghaiensis</name>
    <dbReference type="NCBI Taxonomy" id="2682100"/>
    <lineage>
        <taxon>Bacteria</taxon>
        <taxon>Pseudomonadati</taxon>
        <taxon>Pseudomonadota</taxon>
        <taxon>Alphaproteobacteria</taxon>
        <taxon>Rhodobacterales</taxon>
        <taxon>Paracoccaceae</taxon>
        <taxon>Parasedimentitalea</taxon>
    </lineage>
</organism>
<dbReference type="PANTHER" id="PTHR43080">
    <property type="entry name" value="CBS DOMAIN-CONTAINING PROTEIN CBSX3, MITOCHONDRIAL"/>
    <property type="match status" value="1"/>
</dbReference>
<dbReference type="Proteomes" id="UP000478892">
    <property type="component" value="Unassembled WGS sequence"/>
</dbReference>
<dbReference type="PROSITE" id="PS51371">
    <property type="entry name" value="CBS"/>
    <property type="match status" value="2"/>
</dbReference>
<dbReference type="Gene3D" id="3.10.580.10">
    <property type="entry name" value="CBS-domain"/>
    <property type="match status" value="1"/>
</dbReference>
<dbReference type="InterPro" id="IPR046342">
    <property type="entry name" value="CBS_dom_sf"/>
</dbReference>
<feature type="domain" description="CBS" evidence="3">
    <location>
        <begin position="7"/>
        <end position="68"/>
    </location>
</feature>
<evidence type="ECO:0000259" key="3">
    <source>
        <dbReference type="PROSITE" id="PS51371"/>
    </source>
</evidence>
<evidence type="ECO:0000256" key="1">
    <source>
        <dbReference type="ARBA" id="ARBA00023122"/>
    </source>
</evidence>
<gene>
    <name evidence="4" type="ORF">GO984_07200</name>
</gene>
<dbReference type="InterPro" id="IPR000644">
    <property type="entry name" value="CBS_dom"/>
</dbReference>
<dbReference type="InterPro" id="IPR044725">
    <property type="entry name" value="CBSX3_CBS_dom"/>
</dbReference>
<dbReference type="EMBL" id="WQLV01000003">
    <property type="protein sequence ID" value="MVO15597.1"/>
    <property type="molecule type" value="Genomic_DNA"/>
</dbReference>
<dbReference type="PANTHER" id="PTHR43080:SF2">
    <property type="entry name" value="CBS DOMAIN-CONTAINING PROTEIN"/>
    <property type="match status" value="1"/>
</dbReference>
<dbReference type="CDD" id="cd04623">
    <property type="entry name" value="CBS_pair_bac_euk"/>
    <property type="match status" value="1"/>
</dbReference>
<name>A0A6L6WHS7_9RHOB</name>
<reference evidence="4 5" key="1">
    <citation type="submission" date="2019-12" db="EMBL/GenBank/DDBJ databases">
        <authorList>
            <person name="Zhang Y.-J."/>
        </authorList>
    </citation>
    <scope>NUCLEOTIDE SEQUENCE [LARGE SCALE GENOMIC DNA]</scope>
    <source>
        <strain evidence="4 5">CY05</strain>
    </source>
</reference>
<dbReference type="AlphaFoldDB" id="A0A6L6WHS7"/>
<keyword evidence="1 2" id="KW-0129">CBS domain</keyword>
<dbReference type="RefSeq" id="WP_157021892.1">
    <property type="nucleotide sequence ID" value="NZ_WQLV01000003.1"/>
</dbReference>
<evidence type="ECO:0000256" key="2">
    <source>
        <dbReference type="PROSITE-ProRule" id="PRU00703"/>
    </source>
</evidence>
<evidence type="ECO:0000313" key="5">
    <source>
        <dbReference type="Proteomes" id="UP000478892"/>
    </source>
</evidence>
<dbReference type="SUPFAM" id="SSF54631">
    <property type="entry name" value="CBS-domain pair"/>
    <property type="match status" value="1"/>
</dbReference>
<sequence>MYVSTVLRHKGSEIYSVAPDDSVLTALQLFDVKKIGFAVVLDPAGKALGGVSEREICKAMAIPDGGGRQAAIGDVMTPSVGTCSPDDNLIRIMALMTEKRNRHMLVCDDDGLCGVISIGDVVKHRLDEIMREEEELLKYIDGTGYSV</sequence>
<accession>A0A6L6WHS7</accession>
<protein>
    <submittedName>
        <fullName evidence="4">CBS domain-containing protein</fullName>
    </submittedName>
</protein>
<comment type="caution">
    <text evidence="4">The sequence shown here is derived from an EMBL/GenBank/DDBJ whole genome shotgun (WGS) entry which is preliminary data.</text>
</comment>